<gene>
    <name evidence="5" type="ORF">LOSG293_220370</name>
</gene>
<keyword evidence="6" id="KW-1185">Reference proteome</keyword>
<dbReference type="GO" id="GO:0004053">
    <property type="term" value="F:arginase activity"/>
    <property type="evidence" value="ECO:0007669"/>
    <property type="project" value="TreeGrafter"/>
</dbReference>
<dbReference type="EMBL" id="BBJM01000022">
    <property type="protein sequence ID" value="GAK48250.1"/>
    <property type="molecule type" value="Genomic_DNA"/>
</dbReference>
<dbReference type="InterPro" id="IPR006035">
    <property type="entry name" value="Ureohydrolase"/>
</dbReference>
<organism evidence="5 6">
    <name type="scientific">Secundilactobacillus oryzae JCM 18671</name>
    <dbReference type="NCBI Taxonomy" id="1291743"/>
    <lineage>
        <taxon>Bacteria</taxon>
        <taxon>Bacillati</taxon>
        <taxon>Bacillota</taxon>
        <taxon>Bacilli</taxon>
        <taxon>Lactobacillales</taxon>
        <taxon>Lactobacillaceae</taxon>
        <taxon>Secundilactobacillus</taxon>
    </lineage>
</organism>
<dbReference type="RefSeq" id="WP_152551117.1">
    <property type="nucleotide sequence ID" value="NZ_BBJM01000022.1"/>
</dbReference>
<proteinExistence type="inferred from homology"/>
<reference evidence="5" key="1">
    <citation type="journal article" date="2014" name="Genome Announc.">
        <title>Draft Genome Sequence of Lactobacillus oryzae Strain SG293T.</title>
        <authorList>
            <person name="Tanizawa Y."/>
            <person name="Fujisawa T."/>
            <person name="Mochizuki T."/>
            <person name="Kaminuma E."/>
            <person name="Nakamura Y."/>
            <person name="Tohno M."/>
        </authorList>
    </citation>
    <scope>NUCLEOTIDE SEQUENCE [LARGE SCALE GENOMIC DNA]</scope>
    <source>
        <strain evidence="5">SG293</strain>
    </source>
</reference>
<protein>
    <submittedName>
        <fullName evidence="5">Arginase</fullName>
    </submittedName>
</protein>
<evidence type="ECO:0000313" key="6">
    <source>
        <dbReference type="Proteomes" id="UP000028700"/>
    </source>
</evidence>
<dbReference type="GO" id="GO:0030145">
    <property type="term" value="F:manganese ion binding"/>
    <property type="evidence" value="ECO:0007669"/>
    <property type="project" value="TreeGrafter"/>
</dbReference>
<dbReference type="CDD" id="cd09999">
    <property type="entry name" value="Arginase-like_1"/>
    <property type="match status" value="1"/>
</dbReference>
<name>A0A081BJN2_9LACO</name>
<dbReference type="Pfam" id="PF00491">
    <property type="entry name" value="Arginase"/>
    <property type="match status" value="1"/>
</dbReference>
<dbReference type="Proteomes" id="UP000028700">
    <property type="component" value="Unassembled WGS sequence"/>
</dbReference>
<dbReference type="STRING" id="1291743.LOSG293_220370"/>
<evidence type="ECO:0000256" key="1">
    <source>
        <dbReference type="ARBA" id="ARBA00022723"/>
    </source>
</evidence>
<sequence length="253" mass="27858">MPTQDSWTKFLVPVSQTAESTGMVDGDQALLDQHTQVRAALANVQPNRVITLGGDCAVSAVPFDYLHGRYPDDFGVIWLDAHPDISTVKDSHHFHEMVVSNLLKVSGSGFDQDIEHPLQPNQVFFAGLIEADLRPMDRLVKDLGIAVATPEQLENGSPIKSWMAQNGIKHVAVHWDLDVLDPDDFKSILPAEPYLDRSQFGAAIGSMTLDQVIKLLTDVGTDADLVGLTIAEHMPWDAIRLRKGLSKLKIFSE</sequence>
<dbReference type="SUPFAM" id="SSF52768">
    <property type="entry name" value="Arginase/deacetylase"/>
    <property type="match status" value="1"/>
</dbReference>
<dbReference type="eggNOG" id="COG0010">
    <property type="taxonomic scope" value="Bacteria"/>
</dbReference>
<dbReference type="OrthoDB" id="9789727at2"/>
<evidence type="ECO:0000313" key="5">
    <source>
        <dbReference type="EMBL" id="GAK48250.1"/>
    </source>
</evidence>
<evidence type="ECO:0000256" key="2">
    <source>
        <dbReference type="ARBA" id="ARBA00022801"/>
    </source>
</evidence>
<dbReference type="PROSITE" id="PS51409">
    <property type="entry name" value="ARGINASE_2"/>
    <property type="match status" value="1"/>
</dbReference>
<accession>A0A081BJN2</accession>
<dbReference type="InterPro" id="IPR023696">
    <property type="entry name" value="Ureohydrolase_dom_sf"/>
</dbReference>
<dbReference type="AlphaFoldDB" id="A0A081BJN2"/>
<comment type="similarity">
    <text evidence="4">Belongs to the arginase family.</text>
</comment>
<dbReference type="PANTHER" id="PTHR43782:SF3">
    <property type="entry name" value="ARGINASE"/>
    <property type="match status" value="1"/>
</dbReference>
<keyword evidence="3" id="KW-0464">Manganese</keyword>
<keyword evidence="2" id="KW-0378">Hydrolase</keyword>
<keyword evidence="1" id="KW-0479">Metal-binding</keyword>
<evidence type="ECO:0000256" key="3">
    <source>
        <dbReference type="ARBA" id="ARBA00023211"/>
    </source>
</evidence>
<comment type="caution">
    <text evidence="5">The sequence shown here is derived from an EMBL/GenBank/DDBJ whole genome shotgun (WGS) entry which is preliminary data.</text>
</comment>
<dbReference type="PANTHER" id="PTHR43782">
    <property type="entry name" value="ARGINASE"/>
    <property type="match status" value="1"/>
</dbReference>
<dbReference type="GO" id="GO:0005829">
    <property type="term" value="C:cytosol"/>
    <property type="evidence" value="ECO:0007669"/>
    <property type="project" value="TreeGrafter"/>
</dbReference>
<evidence type="ECO:0000256" key="4">
    <source>
        <dbReference type="PROSITE-ProRule" id="PRU00742"/>
    </source>
</evidence>
<dbReference type="Gene3D" id="3.40.800.10">
    <property type="entry name" value="Ureohydrolase domain"/>
    <property type="match status" value="1"/>
</dbReference>